<comment type="caution">
    <text evidence="11">The sequence shown here is derived from an EMBL/GenBank/DDBJ whole genome shotgun (WGS) entry which is preliminary data.</text>
</comment>
<organism evidence="11 12">
    <name type="scientific">candidate division CSSED10-310 bacterium</name>
    <dbReference type="NCBI Taxonomy" id="2855610"/>
    <lineage>
        <taxon>Bacteria</taxon>
        <taxon>Bacteria division CSSED10-310</taxon>
    </lineage>
</organism>
<feature type="transmembrane region" description="Helical" evidence="9">
    <location>
        <begin position="6"/>
        <end position="22"/>
    </location>
</feature>
<keyword evidence="6 9" id="KW-0811">Translocation</keyword>
<feature type="region of interest" description="Disordered" evidence="10">
    <location>
        <begin position="57"/>
        <end position="109"/>
    </location>
</feature>
<evidence type="ECO:0000256" key="10">
    <source>
        <dbReference type="SAM" id="MobiDB-lite"/>
    </source>
</evidence>
<dbReference type="PANTHER" id="PTHR33162:SF1">
    <property type="entry name" value="SEC-INDEPENDENT PROTEIN TRANSLOCASE PROTEIN TATA, CHLOROPLASTIC"/>
    <property type="match status" value="1"/>
</dbReference>
<evidence type="ECO:0000256" key="7">
    <source>
        <dbReference type="ARBA" id="ARBA00023136"/>
    </source>
</evidence>
<evidence type="ECO:0000256" key="1">
    <source>
        <dbReference type="ARBA" id="ARBA00004167"/>
    </source>
</evidence>
<keyword evidence="7 9" id="KW-0472">Membrane</keyword>
<dbReference type="Pfam" id="PF02416">
    <property type="entry name" value="TatA_B_E"/>
    <property type="match status" value="1"/>
</dbReference>
<keyword evidence="5 9" id="KW-1133">Transmembrane helix</keyword>
<keyword evidence="9" id="KW-1003">Cell membrane</keyword>
<sequence>MFGIGTWELLIIFVIALIILGPRKLPELAKTLGKGLAEFKRASQEIRSTLDLELDQDYSYKHDHHHYQPPDEYKQKNQKEQEGREEQKEEKKPDAEYGQEKQNSETEEK</sequence>
<keyword evidence="3 9" id="KW-0812">Transmembrane</keyword>
<dbReference type="EMBL" id="JBHPBY010000253">
    <property type="protein sequence ID" value="MFC1852006.1"/>
    <property type="molecule type" value="Genomic_DNA"/>
</dbReference>
<evidence type="ECO:0000313" key="11">
    <source>
        <dbReference type="EMBL" id="MFC1852006.1"/>
    </source>
</evidence>
<keyword evidence="12" id="KW-1185">Reference proteome</keyword>
<keyword evidence="4 9" id="KW-0653">Protein transport</keyword>
<dbReference type="Gene3D" id="1.20.5.3310">
    <property type="match status" value="1"/>
</dbReference>
<comment type="function">
    <text evidence="9">Part of the twin-arginine translocation (Tat) system that transports large folded proteins containing a characteristic twin-arginine motif in their signal peptide across membranes. TatA could form the protein-conducting channel of the Tat system.</text>
</comment>
<comment type="subunit">
    <text evidence="9">Forms a complex with TatC.</text>
</comment>
<accession>A0ABV6Z0N0</accession>
<dbReference type="Proteomes" id="UP001594351">
    <property type="component" value="Unassembled WGS sequence"/>
</dbReference>
<evidence type="ECO:0000256" key="2">
    <source>
        <dbReference type="ARBA" id="ARBA00022448"/>
    </source>
</evidence>
<dbReference type="PRINTS" id="PR01506">
    <property type="entry name" value="TATBPROTEIN"/>
</dbReference>
<evidence type="ECO:0000256" key="4">
    <source>
        <dbReference type="ARBA" id="ARBA00022927"/>
    </source>
</evidence>
<evidence type="ECO:0000256" key="5">
    <source>
        <dbReference type="ARBA" id="ARBA00022989"/>
    </source>
</evidence>
<dbReference type="PANTHER" id="PTHR33162">
    <property type="entry name" value="SEC-INDEPENDENT PROTEIN TRANSLOCASE PROTEIN TATA, CHLOROPLASTIC"/>
    <property type="match status" value="1"/>
</dbReference>
<evidence type="ECO:0000256" key="3">
    <source>
        <dbReference type="ARBA" id="ARBA00022692"/>
    </source>
</evidence>
<evidence type="ECO:0000256" key="6">
    <source>
        <dbReference type="ARBA" id="ARBA00023010"/>
    </source>
</evidence>
<comment type="subcellular location">
    <subcellularLocation>
        <location evidence="9">Cell membrane</location>
        <topology evidence="9">Single-pass membrane protein</topology>
    </subcellularLocation>
    <subcellularLocation>
        <location evidence="1">Membrane</location>
        <topology evidence="1">Single-pass membrane protein</topology>
    </subcellularLocation>
</comment>
<evidence type="ECO:0000256" key="9">
    <source>
        <dbReference type="HAMAP-Rule" id="MF_00236"/>
    </source>
</evidence>
<dbReference type="HAMAP" id="MF_00236">
    <property type="entry name" value="TatA_E"/>
    <property type="match status" value="1"/>
</dbReference>
<name>A0ABV6Z0N0_UNCC1</name>
<gene>
    <name evidence="9" type="primary">tatA</name>
    <name evidence="11" type="ORF">ACFL27_17575</name>
</gene>
<protein>
    <recommendedName>
        <fullName evidence="9">Sec-independent protein translocase protein TatA</fullName>
    </recommendedName>
</protein>
<evidence type="ECO:0000313" key="12">
    <source>
        <dbReference type="Proteomes" id="UP001594351"/>
    </source>
</evidence>
<dbReference type="InterPro" id="IPR003369">
    <property type="entry name" value="TatA/B/E"/>
</dbReference>
<dbReference type="InterPro" id="IPR006312">
    <property type="entry name" value="TatA/E"/>
</dbReference>
<proteinExistence type="inferred from homology"/>
<evidence type="ECO:0000256" key="8">
    <source>
        <dbReference type="ARBA" id="ARBA00025340"/>
    </source>
</evidence>
<feature type="compositionally biased region" description="Basic and acidic residues" evidence="10">
    <location>
        <begin position="58"/>
        <end position="109"/>
    </location>
</feature>
<keyword evidence="2 9" id="KW-0813">Transport</keyword>
<reference evidence="11 12" key="1">
    <citation type="submission" date="2024-09" db="EMBL/GenBank/DDBJ databases">
        <title>Laminarin stimulates single cell rates of sulfate reduction while oxygen inhibits transcriptomic activity in coastal marine sediment.</title>
        <authorList>
            <person name="Lindsay M."/>
            <person name="Orcutt B."/>
            <person name="Emerson D."/>
            <person name="Stepanauskas R."/>
            <person name="D'Angelo T."/>
        </authorList>
    </citation>
    <scope>NUCLEOTIDE SEQUENCE [LARGE SCALE GENOMIC DNA]</scope>
    <source>
        <strain evidence="11">SAG AM-311-K15</strain>
    </source>
</reference>
<comment type="function">
    <text evidence="8">Part of the twin-arginine translocation (Tat) system that transports large folded proteins containing a characteristic twin-arginine motif in their signal peptide across the thylakoid membrane. Involved in delta pH-dependent protein transport required for chloroplast development, especially thylakoid membrane formation. TATC and TATB mediate precursor recognition, whereas TATA facilitates translocation.</text>
</comment>
<comment type="similarity">
    <text evidence="9">Belongs to the TatA/E family.</text>
</comment>